<proteinExistence type="predicted"/>
<feature type="region of interest" description="Disordered" evidence="1">
    <location>
        <begin position="331"/>
        <end position="367"/>
    </location>
</feature>
<evidence type="ECO:0000256" key="2">
    <source>
        <dbReference type="SAM" id="Phobius"/>
    </source>
</evidence>
<keyword evidence="4" id="KW-0645">Protease</keyword>
<keyword evidence="2" id="KW-1133">Transmembrane helix</keyword>
<gene>
    <name evidence="4" type="ORF">GCM10009786_01960</name>
</gene>
<keyword evidence="4" id="KW-0482">Metalloprotease</keyword>
<accession>A0ABN3B2P6</accession>
<dbReference type="Proteomes" id="UP001501084">
    <property type="component" value="Unassembled WGS sequence"/>
</dbReference>
<feature type="transmembrane region" description="Helical" evidence="2">
    <location>
        <begin position="299"/>
        <end position="322"/>
    </location>
</feature>
<comment type="caution">
    <text evidence="4">The sequence shown here is derived from an EMBL/GenBank/DDBJ whole genome shotgun (WGS) entry which is preliminary data.</text>
</comment>
<evidence type="ECO:0000256" key="1">
    <source>
        <dbReference type="SAM" id="MobiDB-lite"/>
    </source>
</evidence>
<keyword evidence="5" id="KW-1185">Reference proteome</keyword>
<dbReference type="RefSeq" id="WP_346057075.1">
    <property type="nucleotide sequence ID" value="NZ_BAAAOP010000001.1"/>
</dbReference>
<dbReference type="EMBL" id="BAAAOP010000001">
    <property type="protein sequence ID" value="GAA2185460.1"/>
    <property type="molecule type" value="Genomic_DNA"/>
</dbReference>
<dbReference type="InterPro" id="IPR003675">
    <property type="entry name" value="Rce1/LyrA-like_dom"/>
</dbReference>
<feature type="transmembrane region" description="Helical" evidence="2">
    <location>
        <begin position="171"/>
        <end position="195"/>
    </location>
</feature>
<dbReference type="InterPro" id="IPR042150">
    <property type="entry name" value="MmRce1-like"/>
</dbReference>
<name>A0ABN3B2P6_9MICO</name>
<dbReference type="PANTHER" id="PTHR35797:SF1">
    <property type="entry name" value="PROTEASE"/>
    <property type="match status" value="1"/>
</dbReference>
<dbReference type="PANTHER" id="PTHR35797">
    <property type="entry name" value="PROTEASE-RELATED"/>
    <property type="match status" value="1"/>
</dbReference>
<keyword evidence="4" id="KW-0378">Hydrolase</keyword>
<reference evidence="4 5" key="1">
    <citation type="journal article" date="2019" name="Int. J. Syst. Evol. Microbiol.">
        <title>The Global Catalogue of Microorganisms (GCM) 10K type strain sequencing project: providing services to taxonomists for standard genome sequencing and annotation.</title>
        <authorList>
            <consortium name="The Broad Institute Genomics Platform"/>
            <consortium name="The Broad Institute Genome Sequencing Center for Infectious Disease"/>
            <person name="Wu L."/>
            <person name="Ma J."/>
        </authorList>
    </citation>
    <scope>NUCLEOTIDE SEQUENCE [LARGE SCALE GENOMIC DNA]</scope>
    <source>
        <strain evidence="4 5">JCM 14919</strain>
    </source>
</reference>
<feature type="transmembrane region" description="Helical" evidence="2">
    <location>
        <begin position="274"/>
        <end position="293"/>
    </location>
</feature>
<protein>
    <submittedName>
        <fullName evidence="4">CPBP family intramembrane metalloprotease</fullName>
    </submittedName>
</protein>
<feature type="transmembrane region" description="Helical" evidence="2">
    <location>
        <begin position="107"/>
        <end position="135"/>
    </location>
</feature>
<feature type="transmembrane region" description="Helical" evidence="2">
    <location>
        <begin position="26"/>
        <end position="50"/>
    </location>
</feature>
<feature type="domain" description="CAAX prenyl protease 2/Lysostaphin resistance protein A-like" evidence="3">
    <location>
        <begin position="189"/>
        <end position="282"/>
    </location>
</feature>
<keyword evidence="2" id="KW-0472">Membrane</keyword>
<evidence type="ECO:0000313" key="5">
    <source>
        <dbReference type="Proteomes" id="UP001501084"/>
    </source>
</evidence>
<dbReference type="GO" id="GO:0008237">
    <property type="term" value="F:metallopeptidase activity"/>
    <property type="evidence" value="ECO:0007669"/>
    <property type="project" value="UniProtKB-KW"/>
</dbReference>
<feature type="transmembrane region" description="Helical" evidence="2">
    <location>
        <begin position="216"/>
        <end position="237"/>
    </location>
</feature>
<evidence type="ECO:0000313" key="4">
    <source>
        <dbReference type="EMBL" id="GAA2185460.1"/>
    </source>
</evidence>
<feature type="transmembrane region" description="Helical" evidence="2">
    <location>
        <begin position="62"/>
        <end position="86"/>
    </location>
</feature>
<sequence>MDVKRVRAATAGRVGSSDRADRLERVPWAAVAMFVVLSFGLAWLIAMPLWRMGTDADAYTLWFGLLAAAMMFTPAIATAVALFVMRAPRRERLRFLGMWPLRPARRVVWFTVAALVAPLIVVLAAVGVSVLFGWARLDLVNFSGFQATLDAQFASLDAELAELAQQSMPPLGWLVALQVLLVPIGGLANSLLAFGEEIGWRGWLLTALRPLGTSPAIVITGVIWGLWHSPLILLGYNFGLTDWRGVALMTGGCVAWGALLAWSRLRSGSVWPAVIGHGALNASAGMIVVLAAADAPIDPALAMPLGVSGWIVIAVVVAVLVATGQFREDHQPPLAPRARRGGGEGGATYDAAGSERVNATMRSETSG</sequence>
<dbReference type="Pfam" id="PF02517">
    <property type="entry name" value="Rce1-like"/>
    <property type="match status" value="1"/>
</dbReference>
<keyword evidence="2" id="KW-0812">Transmembrane</keyword>
<feature type="transmembrane region" description="Helical" evidence="2">
    <location>
        <begin position="243"/>
        <end position="262"/>
    </location>
</feature>
<organism evidence="4 5">
    <name type="scientific">Leucobacter alluvii</name>
    <dbReference type="NCBI Taxonomy" id="340321"/>
    <lineage>
        <taxon>Bacteria</taxon>
        <taxon>Bacillati</taxon>
        <taxon>Actinomycetota</taxon>
        <taxon>Actinomycetes</taxon>
        <taxon>Micrococcales</taxon>
        <taxon>Microbacteriaceae</taxon>
        <taxon>Leucobacter</taxon>
    </lineage>
</organism>
<evidence type="ECO:0000259" key="3">
    <source>
        <dbReference type="Pfam" id="PF02517"/>
    </source>
</evidence>